<dbReference type="Gene3D" id="2.30.42.10">
    <property type="match status" value="2"/>
</dbReference>
<feature type="active site" description="Charge relay system" evidence="14">
    <location>
        <position position="193"/>
    </location>
</feature>
<dbReference type="FunFam" id="2.40.10.120:FF:000007">
    <property type="entry name" value="Periplasmic serine endoprotease DegP-like"/>
    <property type="match status" value="1"/>
</dbReference>
<dbReference type="EMBL" id="QYYD01000019">
    <property type="protein sequence ID" value="RJF70252.1"/>
    <property type="molecule type" value="Genomic_DNA"/>
</dbReference>
<dbReference type="InterPro" id="IPR009003">
    <property type="entry name" value="Peptidase_S1_PA"/>
</dbReference>
<dbReference type="RefSeq" id="WP_119858004.1">
    <property type="nucleotide sequence ID" value="NZ_QYYD01000019.1"/>
</dbReference>
<dbReference type="CDD" id="cd10839">
    <property type="entry name" value="cpPDZ1_DegP-like"/>
    <property type="match status" value="1"/>
</dbReference>
<dbReference type="EC" id="3.4.21.107" evidence="4"/>
<dbReference type="PRINTS" id="PR00834">
    <property type="entry name" value="PROTEASES2C"/>
</dbReference>
<dbReference type="Gene3D" id="2.40.10.120">
    <property type="match status" value="1"/>
</dbReference>
<dbReference type="InterPro" id="IPR011782">
    <property type="entry name" value="Pept_S1C_Do"/>
</dbReference>
<evidence type="ECO:0000256" key="13">
    <source>
        <dbReference type="ARBA" id="ARBA00032850"/>
    </source>
</evidence>
<evidence type="ECO:0000259" key="17">
    <source>
        <dbReference type="PROSITE" id="PS50106"/>
    </source>
</evidence>
<evidence type="ECO:0000256" key="6">
    <source>
        <dbReference type="ARBA" id="ARBA00022670"/>
    </source>
</evidence>
<evidence type="ECO:0000256" key="1">
    <source>
        <dbReference type="ARBA" id="ARBA00001772"/>
    </source>
</evidence>
<dbReference type="AlphaFoldDB" id="A0A418V2H7"/>
<dbReference type="Proteomes" id="UP000285523">
    <property type="component" value="Unassembled WGS sequence"/>
</dbReference>
<dbReference type="NCBIfam" id="TIGR02037">
    <property type="entry name" value="degP_htrA_DO"/>
    <property type="match status" value="1"/>
</dbReference>
<feature type="binding site" evidence="15">
    <location>
        <position position="163"/>
    </location>
    <ligand>
        <name>substrate</name>
    </ligand>
</feature>
<dbReference type="PROSITE" id="PS50106">
    <property type="entry name" value="PDZ"/>
    <property type="match status" value="2"/>
</dbReference>
<keyword evidence="9" id="KW-0574">Periplasm</keyword>
<dbReference type="InterPro" id="IPR036034">
    <property type="entry name" value="PDZ_sf"/>
</dbReference>
<feature type="compositionally biased region" description="Basic and acidic residues" evidence="16">
    <location>
        <begin position="427"/>
        <end position="439"/>
    </location>
</feature>
<keyword evidence="7" id="KW-0732">Signal</keyword>
<keyword evidence="8" id="KW-0677">Repeat</keyword>
<evidence type="ECO:0000256" key="9">
    <source>
        <dbReference type="ARBA" id="ARBA00022764"/>
    </source>
</evidence>
<feature type="binding site" evidence="15">
    <location>
        <begin position="264"/>
        <end position="266"/>
    </location>
    <ligand>
        <name>substrate</name>
    </ligand>
</feature>
<dbReference type="GO" id="GO:0042597">
    <property type="term" value="C:periplasmic space"/>
    <property type="evidence" value="ECO:0007669"/>
    <property type="project" value="UniProtKB-SubCell"/>
</dbReference>
<feature type="domain" description="PDZ" evidence="17">
    <location>
        <begin position="434"/>
        <end position="517"/>
    </location>
</feature>
<comment type="subcellular location">
    <subcellularLocation>
        <location evidence="2">Periplasm</location>
    </subcellularLocation>
</comment>
<comment type="similarity">
    <text evidence="3">Belongs to the peptidase S1C family.</text>
</comment>
<feature type="region of interest" description="Disordered" evidence="16">
    <location>
        <begin position="417"/>
        <end position="441"/>
    </location>
</feature>
<keyword evidence="10" id="KW-0378">Hydrolase</keyword>
<feature type="active site" description="Charge relay system" evidence="14">
    <location>
        <position position="266"/>
    </location>
</feature>
<protein>
    <recommendedName>
        <fullName evidence="5">Probable periplasmic serine endoprotease DegP-like</fullName>
        <ecNumber evidence="4">3.4.21.107</ecNumber>
    </recommendedName>
    <alternativeName>
        <fullName evidence="13">Protease Do</fullName>
    </alternativeName>
</protein>
<evidence type="ECO:0000256" key="11">
    <source>
        <dbReference type="ARBA" id="ARBA00022825"/>
    </source>
</evidence>
<evidence type="ECO:0000256" key="7">
    <source>
        <dbReference type="ARBA" id="ARBA00022729"/>
    </source>
</evidence>
<evidence type="ECO:0000256" key="4">
    <source>
        <dbReference type="ARBA" id="ARBA00013035"/>
    </source>
</evidence>
<reference evidence="18 19" key="1">
    <citation type="submission" date="2018-09" db="EMBL/GenBank/DDBJ databases">
        <title>Draft genome sequence of Rhodopseudomonas palustris 2.1.18.</title>
        <authorList>
            <person name="Robertson S.L."/>
            <person name="Meyer T.E."/>
            <person name="Kyndt J.A."/>
        </authorList>
    </citation>
    <scope>NUCLEOTIDE SEQUENCE [LARGE SCALE GENOMIC DNA]</scope>
    <source>
        <strain evidence="18 19">2.1.18</strain>
    </source>
</reference>
<evidence type="ECO:0000256" key="16">
    <source>
        <dbReference type="SAM" id="MobiDB-lite"/>
    </source>
</evidence>
<keyword evidence="11" id="KW-0720">Serine protease</keyword>
<feature type="binding site" evidence="15">
    <location>
        <position position="193"/>
    </location>
    <ligand>
        <name>substrate</name>
    </ligand>
</feature>
<evidence type="ECO:0000256" key="8">
    <source>
        <dbReference type="ARBA" id="ARBA00022737"/>
    </source>
</evidence>
<accession>A0A418V2H7</accession>
<keyword evidence="12" id="KW-0346">Stress response</keyword>
<dbReference type="GO" id="GO:0006508">
    <property type="term" value="P:proteolysis"/>
    <property type="evidence" value="ECO:0007669"/>
    <property type="project" value="UniProtKB-KW"/>
</dbReference>
<dbReference type="PANTHER" id="PTHR22939">
    <property type="entry name" value="SERINE PROTEASE FAMILY S1C HTRA-RELATED"/>
    <property type="match status" value="1"/>
</dbReference>
<evidence type="ECO:0000256" key="2">
    <source>
        <dbReference type="ARBA" id="ARBA00004418"/>
    </source>
</evidence>
<evidence type="ECO:0000256" key="15">
    <source>
        <dbReference type="PIRSR" id="PIRSR611782-2"/>
    </source>
</evidence>
<dbReference type="Pfam" id="PF13365">
    <property type="entry name" value="Trypsin_2"/>
    <property type="match status" value="1"/>
</dbReference>
<dbReference type="GO" id="GO:0004252">
    <property type="term" value="F:serine-type endopeptidase activity"/>
    <property type="evidence" value="ECO:0007669"/>
    <property type="project" value="InterPro"/>
</dbReference>
<evidence type="ECO:0000313" key="18">
    <source>
        <dbReference type="EMBL" id="RJF70252.1"/>
    </source>
</evidence>
<dbReference type="PANTHER" id="PTHR22939:SF130">
    <property type="entry name" value="PERIPLASMIC SERINE ENDOPROTEASE DEGP-LIKE-RELATED"/>
    <property type="match status" value="1"/>
</dbReference>
<dbReference type="InterPro" id="IPR001940">
    <property type="entry name" value="Peptidase_S1C"/>
</dbReference>
<comment type="catalytic activity">
    <reaction evidence="1">
        <text>Acts on substrates that are at least partially unfolded. The cleavage site P1 residue is normally between a pair of hydrophobic residues, such as Val-|-Val.</text>
        <dbReference type="EC" id="3.4.21.107"/>
    </reaction>
</comment>
<feature type="domain" description="PDZ" evidence="17">
    <location>
        <begin position="305"/>
        <end position="376"/>
    </location>
</feature>
<comment type="caution">
    <text evidence="18">The sequence shown here is derived from an EMBL/GenBank/DDBJ whole genome shotgun (WGS) entry which is preliminary data.</text>
</comment>
<organism evidence="18 19">
    <name type="scientific">Rhodopseudomonas palustris</name>
    <dbReference type="NCBI Taxonomy" id="1076"/>
    <lineage>
        <taxon>Bacteria</taxon>
        <taxon>Pseudomonadati</taxon>
        <taxon>Pseudomonadota</taxon>
        <taxon>Alphaproteobacteria</taxon>
        <taxon>Hyphomicrobiales</taxon>
        <taxon>Nitrobacteraceae</taxon>
        <taxon>Rhodopseudomonas</taxon>
    </lineage>
</organism>
<name>A0A418V2H7_RHOPL</name>
<evidence type="ECO:0000256" key="5">
    <source>
        <dbReference type="ARBA" id="ARBA00013958"/>
    </source>
</evidence>
<dbReference type="SUPFAM" id="SSF50494">
    <property type="entry name" value="Trypsin-like serine proteases"/>
    <property type="match status" value="1"/>
</dbReference>
<proteinExistence type="inferred from homology"/>
<sequence>MTDTRIQSPSQPSRPAARRSVFSARKLALMATVVAGLGAGAFGLSQSPTSVDLFSTPAHAQVGNEVHKAQQPVGFADIVEKVKPSVISVKVNIAEKVAKNDDRGERGEDSPFPPGSPMERFFRRFGGEMPPGMRGHRGGGGPMTGQGSGFFITADGYAVTNNHVVDGADKVEVTMDDGKSYKAKVIGTDQRTDLALIKVEGRTDFPFAKLSEGKPRIGDWVLAVGNPFGLGGTVTAGIVSASGRDIGSGPYDDFIQIDAPVNKGNSGGPAFDTNGEVMGVNTAIYSPSGGSVGIAFSIPATTVKQVVQQLKDKGSVSRGWIGVQIQPVTPEIADSLGLKKAEGALVAEPQKDGPAAKAGIESGDVIKAVNGTPVKDARELARTIGGFAPGNTVKLTVVHKGADKELSLTLGQLPNQVEAKVNSGDDDSGRSSGRGDEVPRLGLTVAPAGSVAGAGKDGVVVTDVDPKSAAAERGFKEGDVILEVAGKNVASPGDVREAINTAKADNKNSVLIRVRSGGSSRFVAVPISAKG</sequence>
<dbReference type="SUPFAM" id="SSF50156">
    <property type="entry name" value="PDZ domain-like"/>
    <property type="match status" value="2"/>
</dbReference>
<evidence type="ECO:0000256" key="3">
    <source>
        <dbReference type="ARBA" id="ARBA00010541"/>
    </source>
</evidence>
<gene>
    <name evidence="18" type="ORF">D4Q52_18320</name>
</gene>
<evidence type="ECO:0000256" key="12">
    <source>
        <dbReference type="ARBA" id="ARBA00023016"/>
    </source>
</evidence>
<keyword evidence="6" id="KW-0645">Protease</keyword>
<dbReference type="OrthoDB" id="7358927at2"/>
<evidence type="ECO:0000256" key="10">
    <source>
        <dbReference type="ARBA" id="ARBA00022801"/>
    </source>
</evidence>
<dbReference type="InterPro" id="IPR001478">
    <property type="entry name" value="PDZ"/>
</dbReference>
<evidence type="ECO:0000256" key="14">
    <source>
        <dbReference type="PIRSR" id="PIRSR611782-1"/>
    </source>
</evidence>
<dbReference type="SMART" id="SM00228">
    <property type="entry name" value="PDZ"/>
    <property type="match status" value="2"/>
</dbReference>
<feature type="active site" description="Charge relay system" evidence="14">
    <location>
        <position position="163"/>
    </location>
</feature>
<dbReference type="Pfam" id="PF13180">
    <property type="entry name" value="PDZ_2"/>
    <property type="match status" value="2"/>
</dbReference>
<evidence type="ECO:0000313" key="19">
    <source>
        <dbReference type="Proteomes" id="UP000285523"/>
    </source>
</evidence>